<proteinExistence type="predicted"/>
<sequence length="1166" mass="123974">MATLALPDEENLGMLNDWPDVLGYCELDPAVWTHTAQEMGDSTLQNLSIIATLQGADLAEVAQDCKLKGIAKTKLSIAVDFARLKVGVATADIFSQVGVHALARVASPADARGAPAVAAPPPVVNVLKVKDYYDQASRLTVLPLEEIRIAEMRKRLQATTVLSVLVRVRYTDDQVSVLGRLADACYPMFAFDMGVWGPQYGRRQRAAALSAHVQNSAGEWITKEIKGPPNLDAWIKAWDFAPAGFLMGDVMDRAVAEGYRGFFARMVRNYPGAEAWAVCADAEWTFRFEFAADELERQRQFHGTSPGISLYEPARPWNSVLVARVRGIDAVRFWEERLKYLARRLLYSRASAGGGAGGPGPPLNSGAGGGRRAKKGAAEAARAATDGGQPTRPRLPQPLVRGRGRGGEAPDPNAKRADDAGSGGARAPGGGSGAGDGVSELVRSAGTSWREPASQGPAPKRARVSCATEPGDSLRVEATAPSRSSDEAPRVGVASWPRCHARTCVVLFGRDSALTAAVKQGQALVFTETRLRSSDLWALGCLQRLAQCRDVQWVGQVAGADEAGLGSVAWLTTAPWVTPSTVKAGPAGLAGAFVHFDLPPCTYRPVIIADEPRAHAIDPASQRLLREQKNQMAVGGMRNPHRSIHRVPGWTSVGNRLRRVLLDVCVRHEASVRSTMQGAGAPGCAGFPADVVEAPRASMAAEFGVALSCEPRADRAAMFRALIAESGDPDDVLPAWVGGATPLGIERPIPRRGIFPRVERCVPEPHSAGADLELTDTFLNYPSVEADPHVAAEEIANVKSGRMKVRLIHDLWRSRVNAVAAVPEIFVLPRLLDAVHTMLASARGSPGRAPAAQGDAEVAAVEFEDAVKQLGVGAAEQRYLAGTATLNGQKGRVCYFFGAIAGPLVWGRVAAFLMRAAAAILRPLSAGVQCCVDDPIFALVGRADVREAHLALVPLFWAALHFELPWAGGVVGVTVAISPGRVAKVGLALDELAADALCDRKAVEEFAGLCSWVGSIAPAVRPFARMVWAAACALPGGLKTSGRVAKERIKLVISWMRAPLEDSALATPRSFFVGDAGEGPTIVFDASLIGGGAFLEPSGASAATIRCFVAEWAPEDATALQARWLDPAAQPLWEAFALLVAVHAWHRRLGGHRGRLQLRGDAMGVL</sequence>
<accession>A0ABN9UK64</accession>
<evidence type="ECO:0000313" key="2">
    <source>
        <dbReference type="EMBL" id="CAK0859451.1"/>
    </source>
</evidence>
<evidence type="ECO:0000256" key="1">
    <source>
        <dbReference type="SAM" id="MobiDB-lite"/>
    </source>
</evidence>
<feature type="region of interest" description="Disordered" evidence="1">
    <location>
        <begin position="351"/>
        <end position="492"/>
    </location>
</feature>
<comment type="caution">
    <text evidence="2">The sequence shown here is derived from an EMBL/GenBank/DDBJ whole genome shotgun (WGS) entry which is preliminary data.</text>
</comment>
<feature type="non-terminal residue" evidence="2">
    <location>
        <position position="1166"/>
    </location>
</feature>
<gene>
    <name evidence="2" type="ORF">PCOR1329_LOCUS48812</name>
</gene>
<dbReference type="Proteomes" id="UP001189429">
    <property type="component" value="Unassembled WGS sequence"/>
</dbReference>
<reference evidence="2" key="1">
    <citation type="submission" date="2023-10" db="EMBL/GenBank/DDBJ databases">
        <authorList>
            <person name="Chen Y."/>
            <person name="Shah S."/>
            <person name="Dougan E. K."/>
            <person name="Thang M."/>
            <person name="Chan C."/>
        </authorList>
    </citation>
    <scope>NUCLEOTIDE SEQUENCE [LARGE SCALE GENOMIC DNA]</scope>
</reference>
<feature type="compositionally biased region" description="Basic and acidic residues" evidence="1">
    <location>
        <begin position="405"/>
        <end position="419"/>
    </location>
</feature>
<protein>
    <submittedName>
        <fullName evidence="2">Uncharacterized protein</fullName>
    </submittedName>
</protein>
<name>A0ABN9UK64_9DINO</name>
<organism evidence="2 3">
    <name type="scientific">Prorocentrum cordatum</name>
    <dbReference type="NCBI Taxonomy" id="2364126"/>
    <lineage>
        <taxon>Eukaryota</taxon>
        <taxon>Sar</taxon>
        <taxon>Alveolata</taxon>
        <taxon>Dinophyceae</taxon>
        <taxon>Prorocentrales</taxon>
        <taxon>Prorocentraceae</taxon>
        <taxon>Prorocentrum</taxon>
    </lineage>
</organism>
<dbReference type="EMBL" id="CAUYUJ010015903">
    <property type="protein sequence ID" value="CAK0859451.1"/>
    <property type="molecule type" value="Genomic_DNA"/>
</dbReference>
<feature type="compositionally biased region" description="Gly residues" evidence="1">
    <location>
        <begin position="421"/>
        <end position="436"/>
    </location>
</feature>
<evidence type="ECO:0000313" key="3">
    <source>
        <dbReference type="Proteomes" id="UP001189429"/>
    </source>
</evidence>
<keyword evidence="3" id="KW-1185">Reference proteome</keyword>